<gene>
    <name evidence="2" type="ORF">Ahy_A02g006019</name>
</gene>
<protein>
    <submittedName>
        <fullName evidence="2">Uncharacterized protein</fullName>
    </submittedName>
</protein>
<dbReference type="PANTHER" id="PTHR35726">
    <property type="entry name" value="GLUTAMIC ACID-RICH PROTEIN-LIKE"/>
    <property type="match status" value="1"/>
</dbReference>
<dbReference type="PANTHER" id="PTHR35726:SF4">
    <property type="entry name" value="GLUTAMIC ACID-RICH PROTEIN-LIKE"/>
    <property type="match status" value="1"/>
</dbReference>
<evidence type="ECO:0000256" key="1">
    <source>
        <dbReference type="SAM" id="MobiDB-lite"/>
    </source>
</evidence>
<comment type="caution">
    <text evidence="2">The sequence shown here is derived from an EMBL/GenBank/DDBJ whole genome shotgun (WGS) entry which is preliminary data.</text>
</comment>
<proteinExistence type="predicted"/>
<feature type="compositionally biased region" description="Acidic residues" evidence="1">
    <location>
        <begin position="79"/>
        <end position="90"/>
    </location>
</feature>
<dbReference type="Proteomes" id="UP000289738">
    <property type="component" value="Chromosome A02"/>
</dbReference>
<keyword evidence="3" id="KW-1185">Reference proteome</keyword>
<sequence length="148" mass="16946">MDVKGNNVTPDFSSYILFEASGDSEEADFDHNKMVCEISRVGSYVHHGHEDYDDDDDALSCSYDRSDYDDDTCNVAEVNWDDDDDDDDDDDGKKKEEDVVFGTSYCDEEDEVLQEQHPTRSFVSFASNQESLDEMEKNRLFWEACLAS</sequence>
<organism evidence="2 3">
    <name type="scientific">Arachis hypogaea</name>
    <name type="common">Peanut</name>
    <dbReference type="NCBI Taxonomy" id="3818"/>
    <lineage>
        <taxon>Eukaryota</taxon>
        <taxon>Viridiplantae</taxon>
        <taxon>Streptophyta</taxon>
        <taxon>Embryophyta</taxon>
        <taxon>Tracheophyta</taxon>
        <taxon>Spermatophyta</taxon>
        <taxon>Magnoliopsida</taxon>
        <taxon>eudicotyledons</taxon>
        <taxon>Gunneridae</taxon>
        <taxon>Pentapetalae</taxon>
        <taxon>rosids</taxon>
        <taxon>fabids</taxon>
        <taxon>Fabales</taxon>
        <taxon>Fabaceae</taxon>
        <taxon>Papilionoideae</taxon>
        <taxon>50 kb inversion clade</taxon>
        <taxon>dalbergioids sensu lato</taxon>
        <taxon>Dalbergieae</taxon>
        <taxon>Pterocarpus clade</taxon>
        <taxon>Arachis</taxon>
    </lineage>
</organism>
<evidence type="ECO:0000313" key="2">
    <source>
        <dbReference type="EMBL" id="RYR71797.1"/>
    </source>
</evidence>
<name>A0A445E8N4_ARAHY</name>
<reference evidence="2 3" key="1">
    <citation type="submission" date="2019-01" db="EMBL/GenBank/DDBJ databases">
        <title>Sequencing of cultivated peanut Arachis hypogaea provides insights into genome evolution and oil improvement.</title>
        <authorList>
            <person name="Chen X."/>
        </authorList>
    </citation>
    <scope>NUCLEOTIDE SEQUENCE [LARGE SCALE GENOMIC DNA]</scope>
    <source>
        <strain evidence="3">cv. Fuhuasheng</strain>
        <tissue evidence="2">Leaves</tissue>
    </source>
</reference>
<evidence type="ECO:0000313" key="3">
    <source>
        <dbReference type="Proteomes" id="UP000289738"/>
    </source>
</evidence>
<dbReference type="EMBL" id="SDMP01000002">
    <property type="protein sequence ID" value="RYR71797.1"/>
    <property type="molecule type" value="Genomic_DNA"/>
</dbReference>
<accession>A0A445E8N4</accession>
<feature type="region of interest" description="Disordered" evidence="1">
    <location>
        <begin position="74"/>
        <end position="96"/>
    </location>
</feature>
<dbReference type="AlphaFoldDB" id="A0A445E8N4"/>